<comment type="caution">
    <text evidence="1">The sequence shown here is derived from an EMBL/GenBank/DDBJ whole genome shotgun (WGS) entry which is preliminary data.</text>
</comment>
<name>A0ACB7CDL9_9ASCO</name>
<evidence type="ECO:0000313" key="1">
    <source>
        <dbReference type="EMBL" id="KAG4305155.1"/>
    </source>
</evidence>
<protein>
    <submittedName>
        <fullName evidence="1">Uncharacterized protein</fullName>
    </submittedName>
</protein>
<reference evidence="1 2" key="1">
    <citation type="journal article" date="2021" name="Commun. Biol.">
        <title>Genomic insights into the host specific adaptation of the Pneumocystis genus.</title>
        <authorList>
            <person name="Cisse O.H."/>
            <person name="Ma L."/>
            <person name="Dekker J.P."/>
            <person name="Khil P.P."/>
            <person name="Youn J.-H."/>
            <person name="Brenchley J.M."/>
            <person name="Blair R."/>
            <person name="Pahar B."/>
            <person name="Chabe M."/>
            <person name="Van Rompay K.K.A."/>
            <person name="Keesler R."/>
            <person name="Sukura A."/>
            <person name="Hirsch V."/>
            <person name="Kutty G."/>
            <person name="Liu Y."/>
            <person name="Peng L."/>
            <person name="Chen J."/>
            <person name="Song J."/>
            <person name="Weissenbacher-Lang C."/>
            <person name="Xu J."/>
            <person name="Upham N.S."/>
            <person name="Stajich J.E."/>
            <person name="Cuomo C.A."/>
            <person name="Cushion M.T."/>
            <person name="Kovacs J.A."/>
        </authorList>
    </citation>
    <scope>NUCLEOTIDE SEQUENCE [LARGE SCALE GENOMIC DNA]</scope>
    <source>
        <strain evidence="1 2">RABM</strain>
    </source>
</reference>
<keyword evidence="2" id="KW-1185">Reference proteome</keyword>
<dbReference type="EMBL" id="JABTEG010000004">
    <property type="protein sequence ID" value="KAG4305155.1"/>
    <property type="molecule type" value="Genomic_DNA"/>
</dbReference>
<gene>
    <name evidence="1" type="ORF">PORY_001325</name>
</gene>
<evidence type="ECO:0000313" key="2">
    <source>
        <dbReference type="Proteomes" id="UP000768646"/>
    </source>
</evidence>
<dbReference type="Proteomes" id="UP000768646">
    <property type="component" value="Unassembled WGS sequence"/>
</dbReference>
<organism evidence="1 2">
    <name type="scientific">Pneumocystis oryctolagi</name>
    <dbReference type="NCBI Taxonomy" id="42067"/>
    <lineage>
        <taxon>Eukaryota</taxon>
        <taxon>Fungi</taxon>
        <taxon>Dikarya</taxon>
        <taxon>Ascomycota</taxon>
        <taxon>Taphrinomycotina</taxon>
        <taxon>Pneumocystomycetes</taxon>
        <taxon>Pneumocystaceae</taxon>
        <taxon>Pneumocystis</taxon>
    </lineage>
</organism>
<sequence>MSSHAAVSADDDDKALQIQALQSAIWYTTEQIVNAESQELGVVPSSSFVASLSTLVYSQINTLGEDIESFAKHRGGKVVNVDDVLVGLRFFHGIHHTDVLSFAREEMRVLYYELMVKYAKHYTAMSAPEPRTKGKQKENIREAVKENAKSSTPRI</sequence>
<accession>A0ACB7CDL9</accession>
<proteinExistence type="predicted"/>